<organism evidence="1 2">
    <name type="scientific">Sphingobium chlorophenolicum L-1</name>
    <dbReference type="NCBI Taxonomy" id="690566"/>
    <lineage>
        <taxon>Bacteria</taxon>
        <taxon>Pseudomonadati</taxon>
        <taxon>Pseudomonadota</taxon>
        <taxon>Alphaproteobacteria</taxon>
        <taxon>Sphingomonadales</taxon>
        <taxon>Sphingomonadaceae</taxon>
        <taxon>Sphingobium</taxon>
    </lineage>
</organism>
<evidence type="ECO:0000313" key="2">
    <source>
        <dbReference type="Proteomes" id="UP000007150"/>
    </source>
</evidence>
<protein>
    <recommendedName>
        <fullName evidence="3">2-hydroxychromene-2-carboxylate isomerase</fullName>
    </recommendedName>
</protein>
<dbReference type="AlphaFoldDB" id="F6EVY9"/>
<evidence type="ECO:0000313" key="1">
    <source>
        <dbReference type="EMBL" id="AEG48035.1"/>
    </source>
</evidence>
<reference evidence="1 2" key="1">
    <citation type="submission" date="2011-05" db="EMBL/GenBank/DDBJ databases">
        <title>Complete sequence of chromosome 1 of Sphingobium chlorophenolicum L-1.</title>
        <authorList>
            <consortium name="US DOE Joint Genome Institute"/>
            <person name="Lucas S."/>
            <person name="Han J."/>
            <person name="Lapidus A."/>
            <person name="Cheng J.-F."/>
            <person name="Goodwin L."/>
            <person name="Pitluck S."/>
            <person name="Peters L."/>
            <person name="Daligault H."/>
            <person name="Han C."/>
            <person name="Tapia R."/>
            <person name="Land M."/>
            <person name="Hauser L."/>
            <person name="Kyrpides N."/>
            <person name="Ivanova N."/>
            <person name="Pagani I."/>
            <person name="Turner P."/>
            <person name="Copley S."/>
            <person name="Woyke T."/>
        </authorList>
    </citation>
    <scope>NUCLEOTIDE SEQUENCE [LARGE SCALE GENOMIC DNA]</scope>
    <source>
        <strain evidence="1 2">L-1</strain>
    </source>
</reference>
<dbReference type="HOGENOM" id="CLU_2384622_0_0_5"/>
<name>F6EVY9_SPHCR</name>
<dbReference type="RefSeq" id="WP_013846303.1">
    <property type="nucleotide sequence ID" value="NC_015593.1"/>
</dbReference>
<dbReference type="STRING" id="690566.Sphch_0335"/>
<gene>
    <name evidence="1" type="ORF">Sphch_0335</name>
</gene>
<sequence>MSDKTTVEFLFDFGSPNAYLRHRVIPGIETRTATSRLPMAAFARIQNKMDYDAHGITGFVKRYEITDFGMIDPAWIDDVVIGSRLGAGGLFEVN</sequence>
<dbReference type="EMBL" id="CP002798">
    <property type="protein sequence ID" value="AEG48035.1"/>
    <property type="molecule type" value="Genomic_DNA"/>
</dbReference>
<dbReference type="Proteomes" id="UP000007150">
    <property type="component" value="Chromosome 1"/>
</dbReference>
<evidence type="ECO:0008006" key="3">
    <source>
        <dbReference type="Google" id="ProtNLM"/>
    </source>
</evidence>
<keyword evidence="2" id="KW-1185">Reference proteome</keyword>
<dbReference type="KEGG" id="sch:Sphch_0335"/>
<accession>F6EVY9</accession>
<proteinExistence type="predicted"/>